<feature type="non-terminal residue" evidence="1">
    <location>
        <position position="1"/>
    </location>
</feature>
<accession>A0AA38CRB3</accession>
<organism evidence="1 2">
    <name type="scientific">Taxus chinensis</name>
    <name type="common">Chinese yew</name>
    <name type="synonym">Taxus wallichiana var. chinensis</name>
    <dbReference type="NCBI Taxonomy" id="29808"/>
    <lineage>
        <taxon>Eukaryota</taxon>
        <taxon>Viridiplantae</taxon>
        <taxon>Streptophyta</taxon>
        <taxon>Embryophyta</taxon>
        <taxon>Tracheophyta</taxon>
        <taxon>Spermatophyta</taxon>
        <taxon>Pinopsida</taxon>
        <taxon>Pinidae</taxon>
        <taxon>Conifers II</taxon>
        <taxon>Cupressales</taxon>
        <taxon>Taxaceae</taxon>
        <taxon>Taxus</taxon>
    </lineage>
</organism>
<proteinExistence type="predicted"/>
<evidence type="ECO:0000313" key="1">
    <source>
        <dbReference type="EMBL" id="KAH9302407.1"/>
    </source>
</evidence>
<dbReference type="EMBL" id="JAHRHJ020000009">
    <property type="protein sequence ID" value="KAH9302407.1"/>
    <property type="molecule type" value="Genomic_DNA"/>
</dbReference>
<gene>
    <name evidence="1" type="ORF">KI387_013990</name>
</gene>
<dbReference type="AlphaFoldDB" id="A0AA38CRB3"/>
<keyword evidence="2" id="KW-1185">Reference proteome</keyword>
<name>A0AA38CRB3_TAXCH</name>
<dbReference type="Proteomes" id="UP000824469">
    <property type="component" value="Unassembled WGS sequence"/>
</dbReference>
<comment type="caution">
    <text evidence="1">The sequence shown here is derived from an EMBL/GenBank/DDBJ whole genome shotgun (WGS) entry which is preliminary data.</text>
</comment>
<protein>
    <submittedName>
        <fullName evidence="1">Uncharacterized protein</fullName>
    </submittedName>
</protein>
<evidence type="ECO:0000313" key="2">
    <source>
        <dbReference type="Proteomes" id="UP000824469"/>
    </source>
</evidence>
<feature type="non-terminal residue" evidence="1">
    <location>
        <position position="52"/>
    </location>
</feature>
<sequence length="52" mass="5743">TEAMRTLGIEELIVKDVVVALVDEVVVEEIVVVVIDALTSIRTSLGRYNMLQ</sequence>
<reference evidence="1 2" key="1">
    <citation type="journal article" date="2021" name="Nat. Plants">
        <title>The Taxus genome provides insights into paclitaxel biosynthesis.</title>
        <authorList>
            <person name="Xiong X."/>
            <person name="Gou J."/>
            <person name="Liao Q."/>
            <person name="Li Y."/>
            <person name="Zhou Q."/>
            <person name="Bi G."/>
            <person name="Li C."/>
            <person name="Du R."/>
            <person name="Wang X."/>
            <person name="Sun T."/>
            <person name="Guo L."/>
            <person name="Liang H."/>
            <person name="Lu P."/>
            <person name="Wu Y."/>
            <person name="Zhang Z."/>
            <person name="Ro D.K."/>
            <person name="Shang Y."/>
            <person name="Huang S."/>
            <person name="Yan J."/>
        </authorList>
    </citation>
    <scope>NUCLEOTIDE SEQUENCE [LARGE SCALE GENOMIC DNA]</scope>
    <source>
        <strain evidence="1">Ta-2019</strain>
    </source>
</reference>